<dbReference type="GO" id="GO:0019843">
    <property type="term" value="F:rRNA binding"/>
    <property type="evidence" value="ECO:0007669"/>
    <property type="project" value="UniProtKB-UniRule"/>
</dbReference>
<evidence type="ECO:0000313" key="15">
    <source>
        <dbReference type="Proteomes" id="UP000199138"/>
    </source>
</evidence>
<comment type="domain">
    <text evidence="12">The P-site tRNA interaction motif (PtIM domain) probably interacts with the P-site tRNA(fMet) as well as the 23S rRNA.</text>
</comment>
<evidence type="ECO:0000256" key="2">
    <source>
        <dbReference type="ARBA" id="ARBA00022490"/>
    </source>
</evidence>
<dbReference type="GO" id="GO:0045900">
    <property type="term" value="P:negative regulation of translational elongation"/>
    <property type="evidence" value="ECO:0007669"/>
    <property type="project" value="UniProtKB-UniRule"/>
</dbReference>
<dbReference type="InterPro" id="IPR022374">
    <property type="entry name" value="EttA"/>
</dbReference>
<dbReference type="GO" id="GO:0016887">
    <property type="term" value="F:ATP hydrolysis activity"/>
    <property type="evidence" value="ECO:0007669"/>
    <property type="project" value="UniProtKB-UniRule"/>
</dbReference>
<dbReference type="EC" id="3.6.1.-" evidence="12"/>
<accession>A0A1I7IJR0</accession>
<sequence>MSDDKKVIFSMNKVSKTYQSTGKQVLKDIYLSFFYGAKIGILGLNGSGKSTLLKIIAGEEKNFQGDVVFAQGYSVGYLEQEPKLDEEKTVIEIVKEGVAEIVEVLEEYNKINDMFGLEEVYSNPDKMDDLMAKQAELQDKIDATNAWELDTKLEIAMDALRTPDPDTPIKVLSGGERRRVALCRLLLKQPDVLLLDEPTNHLDAESVLWLEQHLQQYNGTVIAVTHDRYFLDNVAGWILELDRGEGIPWKGNYSSWLDQKSKRLAQEQKQASKRQKTLERELEWVKMAPKGRQAKQKARLKNYDKLMNEDQKQLDEKLEIYIPNGPRLGTNVIDAKGVSKAFGDKLLYEDLSFNLPQAGIVGIIGPNGAGKTTIFRMIMGEETPDKGEFTVGETAKIAYVDQSHKDIDPEKSIWENFCDGQELIMMGGRQVNSRAYLSRFNFSGSEQNKKVSSLSGGERNRLHLAMTLREEGNVLLLDEPTNDLDVNTLRALEEGLENFAGCAVVISHDRWFLDRICTHILAFEGDSQVYFFEGSFSEYEENKRKRLGGDVTPKRIKYKKLIRD</sequence>
<feature type="binding site" evidence="12">
    <location>
        <begin position="365"/>
        <end position="372"/>
    </location>
    <ligand>
        <name>ATP</name>
        <dbReference type="ChEBI" id="CHEBI:30616"/>
        <label>2</label>
    </ligand>
</feature>
<dbReference type="InterPro" id="IPR032781">
    <property type="entry name" value="ABC_tran_Xtn"/>
</dbReference>
<name>A0A1I7IJR0_9FLAO</name>
<feature type="domain" description="ABC transporter" evidence="13">
    <location>
        <begin position="9"/>
        <end position="268"/>
    </location>
</feature>
<dbReference type="InterPro" id="IPR027417">
    <property type="entry name" value="P-loop_NTPase"/>
</dbReference>
<evidence type="ECO:0000256" key="11">
    <source>
        <dbReference type="ARBA" id="ARBA00022917"/>
    </source>
</evidence>
<reference evidence="14 15" key="1">
    <citation type="submission" date="2016-10" db="EMBL/GenBank/DDBJ databases">
        <authorList>
            <person name="de Groot N.N."/>
        </authorList>
    </citation>
    <scope>NUCLEOTIDE SEQUENCE [LARGE SCALE GENOMIC DNA]</scope>
    <source>
        <strain evidence="14 15">CGMCC 1.12333</strain>
    </source>
</reference>
<dbReference type="PROSITE" id="PS50893">
    <property type="entry name" value="ABC_TRANSPORTER_2"/>
    <property type="match status" value="2"/>
</dbReference>
<keyword evidence="4 12" id="KW-0699">rRNA-binding</keyword>
<evidence type="ECO:0000256" key="12">
    <source>
        <dbReference type="HAMAP-Rule" id="MF_00847"/>
    </source>
</evidence>
<comment type="function">
    <text evidence="12">A translation factor that gates the progression of the 70S ribosomal initiation complex (IC, containing tRNA(fMet) in the P-site) into the translation elongation cycle by using a mechanism sensitive to the ATP/ADP ratio. Binds to the 70S ribosome E-site where it modulates the state of the translating ribosome during subunit translocation. ATP hydrolysis probably frees it from the ribosome, which can enter the elongation phase.</text>
</comment>
<dbReference type="CDD" id="cd03221">
    <property type="entry name" value="ABCF_EF-3"/>
    <property type="match status" value="2"/>
</dbReference>
<evidence type="ECO:0000256" key="1">
    <source>
        <dbReference type="ARBA" id="ARBA00005868"/>
    </source>
</evidence>
<dbReference type="FunFam" id="3.40.50.300:FF:000011">
    <property type="entry name" value="Putative ABC transporter ATP-binding component"/>
    <property type="match status" value="1"/>
</dbReference>
<dbReference type="PANTHER" id="PTHR43858:SF1">
    <property type="entry name" value="ABC TRANSPORTER-RELATED PROTEIN"/>
    <property type="match status" value="1"/>
</dbReference>
<dbReference type="NCBIfam" id="NF008775">
    <property type="entry name" value="PRK11819.1"/>
    <property type="match status" value="1"/>
</dbReference>
<dbReference type="Gene3D" id="3.40.50.300">
    <property type="entry name" value="P-loop containing nucleotide triphosphate hydrolases"/>
    <property type="match status" value="2"/>
</dbReference>
<keyword evidence="2 12" id="KW-0963">Cytoplasm</keyword>
<dbReference type="PANTHER" id="PTHR43858">
    <property type="entry name" value="ENERGY-DEPENDENT TRANSLATIONAL THROTTLE PROTEIN ETTA"/>
    <property type="match status" value="1"/>
</dbReference>
<comment type="similarity">
    <text evidence="1 12">Belongs to the ABC transporter superfamily. ABCF family. Translational throttle EttA subfamily.</text>
</comment>
<comment type="caution">
    <text evidence="12">Lacks conserved residue(s) required for the propagation of feature annotation.</text>
</comment>
<dbReference type="FunFam" id="3.40.50.300:FF:000183">
    <property type="entry name" value="ABC transporter ATP-binding protein yjjK"/>
    <property type="match status" value="1"/>
</dbReference>
<keyword evidence="5 12" id="KW-0677">Repeat</keyword>
<dbReference type="InterPro" id="IPR017871">
    <property type="entry name" value="ABC_transporter-like_CS"/>
</dbReference>
<dbReference type="NCBIfam" id="TIGR03719">
    <property type="entry name" value="ABC_ABC_ChvD"/>
    <property type="match status" value="1"/>
</dbReference>
<comment type="subcellular location">
    <subcellularLocation>
        <location evidence="12">Cytoplasm</location>
    </subcellularLocation>
    <text evidence="12">Associates with ribosomes and polysomes.</text>
</comment>
<comment type="subunit">
    <text evidence="12">Monomer. Probably contacts ribosomal proteins L1, L5, L33 and S7, the 16S and 23S rRNA and the P-site containing tRNA(fMet).</text>
</comment>
<dbReference type="SMART" id="SM00382">
    <property type="entry name" value="AAA"/>
    <property type="match status" value="2"/>
</dbReference>
<keyword evidence="11 12" id="KW-0648">Protein biosynthesis</keyword>
<dbReference type="InterPro" id="IPR003439">
    <property type="entry name" value="ABC_transporter-like_ATP-bd"/>
</dbReference>
<dbReference type="Pfam" id="PF12848">
    <property type="entry name" value="ABC_tran_Xtn"/>
    <property type="match status" value="1"/>
</dbReference>
<evidence type="ECO:0000256" key="5">
    <source>
        <dbReference type="ARBA" id="ARBA00022737"/>
    </source>
</evidence>
<keyword evidence="10 12" id="KW-0694">RNA-binding</keyword>
<protein>
    <recommendedName>
        <fullName evidence="12">Energy-dependent translational throttle protein EttA</fullName>
        <ecNumber evidence="12">3.6.1.-</ecNumber>
    </recommendedName>
    <alternativeName>
        <fullName evidence="12">Translational regulatory factor EttA</fullName>
    </alternativeName>
</protein>
<dbReference type="STRING" id="1224947.SAMN05216480_11711"/>
<dbReference type="GO" id="GO:0005524">
    <property type="term" value="F:ATP binding"/>
    <property type="evidence" value="ECO:0007669"/>
    <property type="project" value="UniProtKB-UniRule"/>
</dbReference>
<feature type="domain" description="ABC transporter" evidence="13">
    <location>
        <begin position="333"/>
        <end position="559"/>
    </location>
</feature>
<organism evidence="14 15">
    <name type="scientific">Pustulibacterium marinum</name>
    <dbReference type="NCBI Taxonomy" id="1224947"/>
    <lineage>
        <taxon>Bacteria</taxon>
        <taxon>Pseudomonadati</taxon>
        <taxon>Bacteroidota</taxon>
        <taxon>Flavobacteriia</taxon>
        <taxon>Flavobacteriales</taxon>
        <taxon>Flavobacteriaceae</taxon>
        <taxon>Pustulibacterium</taxon>
    </lineage>
</organism>
<proteinExistence type="inferred from homology"/>
<dbReference type="OrthoDB" id="1521973at2"/>
<evidence type="ECO:0000259" key="13">
    <source>
        <dbReference type="PROSITE" id="PS50893"/>
    </source>
</evidence>
<evidence type="ECO:0000256" key="10">
    <source>
        <dbReference type="ARBA" id="ARBA00022884"/>
    </source>
</evidence>
<evidence type="ECO:0000256" key="8">
    <source>
        <dbReference type="ARBA" id="ARBA00022840"/>
    </source>
</evidence>
<keyword evidence="9 12" id="KW-0810">Translation regulation</keyword>
<keyword evidence="7 12" id="KW-0378">Hydrolase</keyword>
<dbReference type="EMBL" id="FPBK01000017">
    <property type="protein sequence ID" value="SFU73149.1"/>
    <property type="molecule type" value="Genomic_DNA"/>
</dbReference>
<dbReference type="HAMAP" id="MF_00847">
    <property type="entry name" value="EttA"/>
    <property type="match status" value="1"/>
</dbReference>
<dbReference type="Proteomes" id="UP000199138">
    <property type="component" value="Unassembled WGS sequence"/>
</dbReference>
<dbReference type="PROSITE" id="PS00211">
    <property type="entry name" value="ABC_TRANSPORTER_1"/>
    <property type="match status" value="1"/>
</dbReference>
<evidence type="ECO:0000256" key="9">
    <source>
        <dbReference type="ARBA" id="ARBA00022845"/>
    </source>
</evidence>
<comment type="domain">
    <text evidence="12">The arm domain is inserted in the first ABC transporter domain. Probably contacts ribosomal protein L1.</text>
</comment>
<evidence type="ECO:0000256" key="4">
    <source>
        <dbReference type="ARBA" id="ARBA00022730"/>
    </source>
</evidence>
<dbReference type="GO" id="GO:0006412">
    <property type="term" value="P:translation"/>
    <property type="evidence" value="ECO:0007669"/>
    <property type="project" value="UniProtKB-KW"/>
</dbReference>
<dbReference type="Pfam" id="PF00005">
    <property type="entry name" value="ABC_tran"/>
    <property type="match status" value="2"/>
</dbReference>
<dbReference type="InterPro" id="IPR003593">
    <property type="entry name" value="AAA+_ATPase"/>
</dbReference>
<evidence type="ECO:0000256" key="6">
    <source>
        <dbReference type="ARBA" id="ARBA00022741"/>
    </source>
</evidence>
<keyword evidence="3 12" id="KW-0820">tRNA-binding</keyword>
<keyword evidence="8 12" id="KW-0067">ATP-binding</keyword>
<evidence type="ECO:0000256" key="3">
    <source>
        <dbReference type="ARBA" id="ARBA00022555"/>
    </source>
</evidence>
<dbReference type="GO" id="GO:0043022">
    <property type="term" value="F:ribosome binding"/>
    <property type="evidence" value="ECO:0007669"/>
    <property type="project" value="UniProtKB-UniRule"/>
</dbReference>
<evidence type="ECO:0000256" key="7">
    <source>
        <dbReference type="ARBA" id="ARBA00022801"/>
    </source>
</evidence>
<keyword evidence="6 12" id="KW-0547">Nucleotide-binding</keyword>
<dbReference type="AlphaFoldDB" id="A0A1I7IJR0"/>
<evidence type="ECO:0000313" key="14">
    <source>
        <dbReference type="EMBL" id="SFU73149.1"/>
    </source>
</evidence>
<gene>
    <name evidence="12" type="primary">ettA</name>
    <name evidence="14" type="ORF">SAMN05216480_11711</name>
</gene>
<comment type="catalytic activity">
    <reaction evidence="12">
        <text>ATP + H2O = ADP + phosphate + H(+)</text>
        <dbReference type="Rhea" id="RHEA:13065"/>
        <dbReference type="ChEBI" id="CHEBI:15377"/>
        <dbReference type="ChEBI" id="CHEBI:15378"/>
        <dbReference type="ChEBI" id="CHEBI:30616"/>
        <dbReference type="ChEBI" id="CHEBI:43474"/>
        <dbReference type="ChEBI" id="CHEBI:456216"/>
    </reaction>
</comment>
<dbReference type="GO" id="GO:0005737">
    <property type="term" value="C:cytoplasm"/>
    <property type="evidence" value="ECO:0007669"/>
    <property type="project" value="UniProtKB-SubCell"/>
</dbReference>
<dbReference type="GO" id="GO:0000049">
    <property type="term" value="F:tRNA binding"/>
    <property type="evidence" value="ECO:0007669"/>
    <property type="project" value="UniProtKB-UniRule"/>
</dbReference>
<keyword evidence="15" id="KW-1185">Reference proteome</keyword>
<dbReference type="RefSeq" id="WP_093026270.1">
    <property type="nucleotide sequence ID" value="NZ_FPBK01000017.1"/>
</dbReference>
<feature type="region of interest" description="PtIM" evidence="12">
    <location>
        <begin position="251"/>
        <end position="331"/>
    </location>
</feature>
<dbReference type="SUPFAM" id="SSF52540">
    <property type="entry name" value="P-loop containing nucleoside triphosphate hydrolases"/>
    <property type="match status" value="2"/>
</dbReference>